<keyword evidence="2" id="KW-0378">Hydrolase</keyword>
<organism evidence="2 3">
    <name type="scientific">Dictyobacter formicarum</name>
    <dbReference type="NCBI Taxonomy" id="2778368"/>
    <lineage>
        <taxon>Bacteria</taxon>
        <taxon>Bacillati</taxon>
        <taxon>Chloroflexota</taxon>
        <taxon>Ktedonobacteria</taxon>
        <taxon>Ktedonobacterales</taxon>
        <taxon>Dictyobacteraceae</taxon>
        <taxon>Dictyobacter</taxon>
    </lineage>
</organism>
<feature type="domain" description="AB hydrolase-1" evidence="1">
    <location>
        <begin position="46"/>
        <end position="276"/>
    </location>
</feature>
<sequence>MGEHGSNRDERDVALSSIHIPYTTGSTTSVDGTTIGYRQVGGGPGVLILPAGTQASQHCMRLAAALANDFTVYVIDRRGRGLSGPHGDRYSMARECEDVDTLLAKTGAHFVFGHSSSALVALQAALTLPAVHKIAIYEPPLSTNGSISTAWIPRFDREIAEGKPAAAMITFLKADHLTHLPRWLLLPLLNWYLKKEKKTLLPDDVSLEALIPTQRFDGLLVKEMDGRLETFAHLNKDVLLLGGAKSPTFLRDILDSLTHTLPHARWIEYSEFDHSAPNQGRPGQAGPERIAQDLKTFFCQS</sequence>
<evidence type="ECO:0000259" key="1">
    <source>
        <dbReference type="Pfam" id="PF00561"/>
    </source>
</evidence>
<dbReference type="InterPro" id="IPR000073">
    <property type="entry name" value="AB_hydrolase_1"/>
</dbReference>
<dbReference type="Proteomes" id="UP000635565">
    <property type="component" value="Unassembled WGS sequence"/>
</dbReference>
<reference evidence="2 3" key="1">
    <citation type="journal article" date="2021" name="Int. J. Syst. Evol. Microbiol.">
        <title>Reticulibacter mediterranei gen. nov., sp. nov., within the new family Reticulibacteraceae fam. nov., and Ktedonospora formicarum gen. nov., sp. nov., Ktedonobacter robiniae sp. nov., Dictyobacter formicarum sp. nov. and Dictyobacter arantiisoli sp. nov., belonging to the class Ktedonobacteria.</title>
        <authorList>
            <person name="Yabe S."/>
            <person name="Zheng Y."/>
            <person name="Wang C.M."/>
            <person name="Sakai Y."/>
            <person name="Abe K."/>
            <person name="Yokota A."/>
            <person name="Donadio S."/>
            <person name="Cavaletti L."/>
            <person name="Monciardini P."/>
        </authorList>
    </citation>
    <scope>NUCLEOTIDE SEQUENCE [LARGE SCALE GENOMIC DNA]</scope>
    <source>
        <strain evidence="2 3">SOSP1-9</strain>
    </source>
</reference>
<keyword evidence="3" id="KW-1185">Reference proteome</keyword>
<evidence type="ECO:0000313" key="2">
    <source>
        <dbReference type="EMBL" id="GHO85520.1"/>
    </source>
</evidence>
<dbReference type="GO" id="GO:0016787">
    <property type="term" value="F:hydrolase activity"/>
    <property type="evidence" value="ECO:0007669"/>
    <property type="project" value="UniProtKB-KW"/>
</dbReference>
<name>A0ABQ3VH67_9CHLR</name>
<proteinExistence type="predicted"/>
<accession>A0ABQ3VH67</accession>
<dbReference type="Pfam" id="PF00561">
    <property type="entry name" value="Abhydrolase_1"/>
    <property type="match status" value="1"/>
</dbReference>
<dbReference type="EMBL" id="BNJJ01000009">
    <property type="protein sequence ID" value="GHO85520.1"/>
    <property type="molecule type" value="Genomic_DNA"/>
</dbReference>
<comment type="caution">
    <text evidence="2">The sequence shown here is derived from an EMBL/GenBank/DDBJ whole genome shotgun (WGS) entry which is preliminary data.</text>
</comment>
<dbReference type="SUPFAM" id="SSF53474">
    <property type="entry name" value="alpha/beta-Hydrolases"/>
    <property type="match status" value="1"/>
</dbReference>
<gene>
    <name evidence="2" type="ORF">KSZ_35260</name>
</gene>
<dbReference type="Gene3D" id="3.40.50.1820">
    <property type="entry name" value="alpha/beta hydrolase"/>
    <property type="match status" value="1"/>
</dbReference>
<protein>
    <submittedName>
        <fullName evidence="2">Alpha/beta hydrolase</fullName>
    </submittedName>
</protein>
<dbReference type="InterPro" id="IPR029058">
    <property type="entry name" value="AB_hydrolase_fold"/>
</dbReference>
<evidence type="ECO:0000313" key="3">
    <source>
        <dbReference type="Proteomes" id="UP000635565"/>
    </source>
</evidence>